<dbReference type="GO" id="GO:0005344">
    <property type="term" value="F:oxygen carrier activity"/>
    <property type="evidence" value="ECO:0007669"/>
    <property type="project" value="UniProtKB-KW"/>
</dbReference>
<comment type="catalytic activity">
    <reaction evidence="12">
        <text>Fe(III)-heme b-[protein] + nitric oxide + H2O = Fe(II)-heme b-[protein] + nitrite + 2 H(+)</text>
        <dbReference type="Rhea" id="RHEA:77711"/>
        <dbReference type="Rhea" id="RHEA-COMP:18975"/>
        <dbReference type="Rhea" id="RHEA-COMP:18976"/>
        <dbReference type="ChEBI" id="CHEBI:15377"/>
        <dbReference type="ChEBI" id="CHEBI:15378"/>
        <dbReference type="ChEBI" id="CHEBI:16301"/>
        <dbReference type="ChEBI" id="CHEBI:16480"/>
        <dbReference type="ChEBI" id="CHEBI:55376"/>
        <dbReference type="ChEBI" id="CHEBI:60344"/>
    </reaction>
    <physiologicalReaction direction="right-to-left" evidence="12">
        <dbReference type="Rhea" id="RHEA:77713"/>
    </physiologicalReaction>
</comment>
<evidence type="ECO:0000256" key="7">
    <source>
        <dbReference type="ARBA" id="ARBA00023002"/>
    </source>
</evidence>
<dbReference type="Gene3D" id="1.10.490.10">
    <property type="entry name" value="Globins"/>
    <property type="match status" value="1"/>
</dbReference>
<keyword evidence="7" id="KW-0560">Oxidoreductase</keyword>
<keyword evidence="9" id="KW-0496">Mitochondrion</keyword>
<evidence type="ECO:0000313" key="15">
    <source>
        <dbReference type="EMBL" id="KAJ1104732.1"/>
    </source>
</evidence>
<evidence type="ECO:0000256" key="8">
    <source>
        <dbReference type="ARBA" id="ARBA00023004"/>
    </source>
</evidence>
<dbReference type="EMBL" id="JANPWB010000013">
    <property type="protein sequence ID" value="KAJ1104732.1"/>
    <property type="molecule type" value="Genomic_DNA"/>
</dbReference>
<dbReference type="AlphaFoldDB" id="A0AAV7MQS3"/>
<comment type="similarity">
    <text evidence="3 13">Belongs to the globin family.</text>
</comment>
<keyword evidence="13" id="KW-0813">Transport</keyword>
<dbReference type="GO" id="GO:0046872">
    <property type="term" value="F:metal ion binding"/>
    <property type="evidence" value="ECO:0007669"/>
    <property type="project" value="UniProtKB-KW"/>
</dbReference>
<evidence type="ECO:0000256" key="5">
    <source>
        <dbReference type="ARBA" id="ARBA00022617"/>
    </source>
</evidence>
<gene>
    <name evidence="15" type="ORF">NDU88_002141</name>
</gene>
<evidence type="ECO:0000259" key="14">
    <source>
        <dbReference type="PROSITE" id="PS01033"/>
    </source>
</evidence>
<dbReference type="InterPro" id="IPR000971">
    <property type="entry name" value="Globin"/>
</dbReference>
<sequence>MEGDALSDAEKQMIRDTWSQVTEDPLVHGIVWFTRLFDLEPDLVPLFKYNGVCYSSAQDCLASPDFLDHIRKVLSVIDAAVTSLESLSSLEEYLTGLGRKHKAIGVKMASFNTVGESLLYALEKGLGENFTPDTRASWARLYAMVVDVMSRGWQIDKNGD</sequence>
<keyword evidence="16" id="KW-1185">Reference proteome</keyword>
<dbReference type="GO" id="GO:0005829">
    <property type="term" value="C:cytosol"/>
    <property type="evidence" value="ECO:0007669"/>
    <property type="project" value="UniProtKB-SubCell"/>
</dbReference>
<evidence type="ECO:0000256" key="6">
    <source>
        <dbReference type="ARBA" id="ARBA00022723"/>
    </source>
</evidence>
<keyword evidence="5 13" id="KW-0349">Heme</keyword>
<dbReference type="GO" id="GO:0020037">
    <property type="term" value="F:heme binding"/>
    <property type="evidence" value="ECO:0007669"/>
    <property type="project" value="InterPro"/>
</dbReference>
<dbReference type="PROSITE" id="PS01033">
    <property type="entry name" value="GLOBIN"/>
    <property type="match status" value="1"/>
</dbReference>
<keyword evidence="4" id="KW-0963">Cytoplasm</keyword>
<evidence type="ECO:0000256" key="4">
    <source>
        <dbReference type="ARBA" id="ARBA00022490"/>
    </source>
</evidence>
<keyword evidence="13" id="KW-0561">Oxygen transport</keyword>
<protein>
    <recommendedName>
        <fullName evidence="10">Nitrite reductase</fullName>
    </recommendedName>
</protein>
<accession>A0AAV7MQS3</accession>
<evidence type="ECO:0000256" key="3">
    <source>
        <dbReference type="ARBA" id="ARBA00008705"/>
    </source>
</evidence>
<evidence type="ECO:0000313" key="16">
    <source>
        <dbReference type="Proteomes" id="UP001066276"/>
    </source>
</evidence>
<dbReference type="InterPro" id="IPR012292">
    <property type="entry name" value="Globin/Proto"/>
</dbReference>
<comment type="caution">
    <text evidence="15">The sequence shown here is derived from an EMBL/GenBank/DDBJ whole genome shotgun (WGS) entry which is preliminary data.</text>
</comment>
<comment type="subcellular location">
    <subcellularLocation>
        <location evidence="2">Cytoplasm</location>
        <location evidence="2">Cytosol</location>
    </subcellularLocation>
    <subcellularLocation>
        <location evidence="1">Mitochondrion matrix</location>
    </subcellularLocation>
</comment>
<feature type="domain" description="Globin" evidence="14">
    <location>
        <begin position="5"/>
        <end position="154"/>
    </location>
</feature>
<keyword evidence="8" id="KW-0408">Iron</keyword>
<evidence type="ECO:0000256" key="9">
    <source>
        <dbReference type="ARBA" id="ARBA00023128"/>
    </source>
</evidence>
<evidence type="ECO:0000256" key="11">
    <source>
        <dbReference type="ARBA" id="ARBA00045651"/>
    </source>
</evidence>
<dbReference type="InterPro" id="IPR050532">
    <property type="entry name" value="Globin-like_OT"/>
</dbReference>
<dbReference type="PANTHER" id="PTHR46458">
    <property type="entry name" value="BLR2807 PROTEIN"/>
    <property type="match status" value="1"/>
</dbReference>
<dbReference type="Pfam" id="PF00042">
    <property type="entry name" value="Globin"/>
    <property type="match status" value="1"/>
</dbReference>
<organism evidence="15 16">
    <name type="scientific">Pleurodeles waltl</name>
    <name type="common">Iberian ribbed newt</name>
    <dbReference type="NCBI Taxonomy" id="8319"/>
    <lineage>
        <taxon>Eukaryota</taxon>
        <taxon>Metazoa</taxon>
        <taxon>Chordata</taxon>
        <taxon>Craniata</taxon>
        <taxon>Vertebrata</taxon>
        <taxon>Euteleostomi</taxon>
        <taxon>Amphibia</taxon>
        <taxon>Batrachia</taxon>
        <taxon>Caudata</taxon>
        <taxon>Salamandroidea</taxon>
        <taxon>Salamandridae</taxon>
        <taxon>Pleurodelinae</taxon>
        <taxon>Pleurodeles</taxon>
    </lineage>
</organism>
<proteinExistence type="inferred from homology"/>
<evidence type="ECO:0000256" key="10">
    <source>
        <dbReference type="ARBA" id="ARBA00044549"/>
    </source>
</evidence>
<comment type="function">
    <text evidence="11">Monomeric globin with a bis-histidyl six-coordinate heme-iron atom through which it can bind dioxygen, carbon monoxide and nitric oxide. Could help transport oxygen and increase its availability to the metabolically active neuronal tissues, though its low quantity in tissues as well as its high affinity for dioxygen, which may limit its oxygen-releasing ability, argue against it. The ferrous/deoxygenated form exhibits a nitrite reductase activity and it could produce nitric oxide which in turn inhibits cellular respiration in response to hypoxia. In its ferrous/deoxygenated state, it may also exhibit GDI (Guanine nucleotide Dissociation Inhibitor) activity toward heterotrimeric G-alpha proteins, thereby regulating signal transduction to facilitate neuroprotective responses in the wake of hypoxia and associated oxidative stress.</text>
</comment>
<dbReference type="InterPro" id="IPR009050">
    <property type="entry name" value="Globin-like_sf"/>
</dbReference>
<dbReference type="Proteomes" id="UP001066276">
    <property type="component" value="Chromosome 9"/>
</dbReference>
<dbReference type="GO" id="GO:0016491">
    <property type="term" value="F:oxidoreductase activity"/>
    <property type="evidence" value="ECO:0007669"/>
    <property type="project" value="UniProtKB-KW"/>
</dbReference>
<dbReference type="SUPFAM" id="SSF46458">
    <property type="entry name" value="Globin-like"/>
    <property type="match status" value="1"/>
</dbReference>
<reference evidence="15" key="1">
    <citation type="journal article" date="2022" name="bioRxiv">
        <title>Sequencing and chromosome-scale assembly of the giantPleurodeles waltlgenome.</title>
        <authorList>
            <person name="Brown T."/>
            <person name="Elewa A."/>
            <person name="Iarovenko S."/>
            <person name="Subramanian E."/>
            <person name="Araus A.J."/>
            <person name="Petzold A."/>
            <person name="Susuki M."/>
            <person name="Suzuki K.-i.T."/>
            <person name="Hayashi T."/>
            <person name="Toyoda A."/>
            <person name="Oliveira C."/>
            <person name="Osipova E."/>
            <person name="Leigh N.D."/>
            <person name="Simon A."/>
            <person name="Yun M.H."/>
        </authorList>
    </citation>
    <scope>NUCLEOTIDE SEQUENCE</scope>
    <source>
        <strain evidence="15">20211129_DDA</strain>
        <tissue evidence="15">Liver</tissue>
    </source>
</reference>
<keyword evidence="6" id="KW-0479">Metal-binding</keyword>
<evidence type="ECO:0000256" key="12">
    <source>
        <dbReference type="ARBA" id="ARBA00048118"/>
    </source>
</evidence>
<evidence type="ECO:0000256" key="1">
    <source>
        <dbReference type="ARBA" id="ARBA00004305"/>
    </source>
</evidence>
<dbReference type="GO" id="GO:0019825">
    <property type="term" value="F:oxygen binding"/>
    <property type="evidence" value="ECO:0007669"/>
    <property type="project" value="InterPro"/>
</dbReference>
<name>A0AAV7MQS3_PLEWA</name>
<evidence type="ECO:0000256" key="13">
    <source>
        <dbReference type="RuleBase" id="RU000356"/>
    </source>
</evidence>
<evidence type="ECO:0000256" key="2">
    <source>
        <dbReference type="ARBA" id="ARBA00004514"/>
    </source>
</evidence>
<dbReference type="GO" id="GO:0005759">
    <property type="term" value="C:mitochondrial matrix"/>
    <property type="evidence" value="ECO:0007669"/>
    <property type="project" value="UniProtKB-SubCell"/>
</dbReference>
<dbReference type="PANTHER" id="PTHR46458:SF19">
    <property type="entry name" value="NEUROGLOBIN"/>
    <property type="match status" value="1"/>
</dbReference>